<protein>
    <recommendedName>
        <fullName evidence="6">BHLH domain-containing protein</fullName>
    </recommendedName>
</protein>
<dbReference type="InterPro" id="IPR059002">
    <property type="entry name" value="IBH1_N"/>
</dbReference>
<dbReference type="GO" id="GO:0006355">
    <property type="term" value="P:regulation of DNA-templated transcription"/>
    <property type="evidence" value="ECO:0007669"/>
    <property type="project" value="InterPro"/>
</dbReference>
<feature type="region of interest" description="Disordered" evidence="5">
    <location>
        <begin position="1"/>
        <end position="62"/>
    </location>
</feature>
<dbReference type="GO" id="GO:0005634">
    <property type="term" value="C:nucleus"/>
    <property type="evidence" value="ECO:0007669"/>
    <property type="project" value="UniProtKB-SubCell"/>
</dbReference>
<accession>S8CQK3</accession>
<evidence type="ECO:0000313" key="7">
    <source>
        <dbReference type="EMBL" id="EPS67156.1"/>
    </source>
</evidence>
<dbReference type="AlphaFoldDB" id="S8CQK3"/>
<reference evidence="7 8" key="1">
    <citation type="journal article" date="2013" name="BMC Genomics">
        <title>The miniature genome of a carnivorous plant Genlisea aurea contains a low number of genes and short non-coding sequences.</title>
        <authorList>
            <person name="Leushkin E.V."/>
            <person name="Sutormin R.A."/>
            <person name="Nabieva E.R."/>
            <person name="Penin A.A."/>
            <person name="Kondrashov A.S."/>
            <person name="Logacheva M.D."/>
        </authorList>
    </citation>
    <scope>NUCLEOTIDE SEQUENCE [LARGE SCALE GENOMIC DNA]</scope>
</reference>
<dbReference type="SUPFAM" id="SSF47459">
    <property type="entry name" value="HLH, helix-loop-helix DNA-binding domain"/>
    <property type="match status" value="1"/>
</dbReference>
<gene>
    <name evidence="7" type="ORF">M569_07618</name>
</gene>
<evidence type="ECO:0000256" key="1">
    <source>
        <dbReference type="ARBA" id="ARBA00004123"/>
    </source>
</evidence>
<dbReference type="InterPro" id="IPR044549">
    <property type="entry name" value="bHLH_AtIBH1-like"/>
</dbReference>
<comment type="subcellular location">
    <subcellularLocation>
        <location evidence="1">Nucleus</location>
    </subcellularLocation>
</comment>
<dbReference type="InterPro" id="IPR011598">
    <property type="entry name" value="bHLH_dom"/>
</dbReference>
<feature type="region of interest" description="Disordered" evidence="5">
    <location>
        <begin position="135"/>
        <end position="158"/>
    </location>
</feature>
<dbReference type="InterPro" id="IPR044660">
    <property type="entry name" value="IBH1-like"/>
</dbReference>
<keyword evidence="4" id="KW-0539">Nucleus</keyword>
<evidence type="ECO:0000256" key="3">
    <source>
        <dbReference type="ARBA" id="ARBA00023163"/>
    </source>
</evidence>
<dbReference type="GO" id="GO:0046983">
    <property type="term" value="F:protein dimerization activity"/>
    <property type="evidence" value="ECO:0007669"/>
    <property type="project" value="InterPro"/>
</dbReference>
<dbReference type="CDD" id="cd11444">
    <property type="entry name" value="bHLH_AtIBH1_like"/>
    <property type="match status" value="1"/>
</dbReference>
<evidence type="ECO:0000256" key="4">
    <source>
        <dbReference type="ARBA" id="ARBA00023242"/>
    </source>
</evidence>
<name>S8CQK3_9LAMI</name>
<feature type="compositionally biased region" description="Polar residues" evidence="5">
    <location>
        <begin position="145"/>
        <end position="158"/>
    </location>
</feature>
<dbReference type="Pfam" id="PF26576">
    <property type="entry name" value="IBH1_N"/>
    <property type="match status" value="1"/>
</dbReference>
<evidence type="ECO:0000313" key="8">
    <source>
        <dbReference type="Proteomes" id="UP000015453"/>
    </source>
</evidence>
<dbReference type="GO" id="GO:0000976">
    <property type="term" value="F:transcription cis-regulatory region binding"/>
    <property type="evidence" value="ECO:0007669"/>
    <property type="project" value="UniProtKB-ARBA"/>
</dbReference>
<dbReference type="OrthoDB" id="1647165at2759"/>
<dbReference type="InterPro" id="IPR036638">
    <property type="entry name" value="HLH_DNA-bd_sf"/>
</dbReference>
<evidence type="ECO:0000256" key="2">
    <source>
        <dbReference type="ARBA" id="ARBA00023015"/>
    </source>
</evidence>
<dbReference type="Proteomes" id="UP000015453">
    <property type="component" value="Unassembled WGS sequence"/>
</dbReference>
<comment type="caution">
    <text evidence="7">The sequence shown here is derived from an EMBL/GenBank/DDBJ whole genome shotgun (WGS) entry which is preliminary data.</text>
</comment>
<keyword evidence="8" id="KW-1185">Reference proteome</keyword>
<evidence type="ECO:0000256" key="5">
    <source>
        <dbReference type="SAM" id="MobiDB-lite"/>
    </source>
</evidence>
<dbReference type="PROSITE" id="PS50888">
    <property type="entry name" value="BHLH"/>
    <property type="match status" value="1"/>
</dbReference>
<keyword evidence="3" id="KW-0804">Transcription</keyword>
<dbReference type="PANTHER" id="PTHR33124:SF12">
    <property type="entry name" value="TRANSCRIPTION FACTOR BHLH148"/>
    <property type="match status" value="1"/>
</dbReference>
<feature type="domain" description="BHLH" evidence="6">
    <location>
        <begin position="158"/>
        <end position="207"/>
    </location>
</feature>
<evidence type="ECO:0000259" key="6">
    <source>
        <dbReference type="PROSITE" id="PS50888"/>
    </source>
</evidence>
<proteinExistence type="predicted"/>
<dbReference type="EMBL" id="AUSU01003269">
    <property type="protein sequence ID" value="EPS67156.1"/>
    <property type="molecule type" value="Genomic_DNA"/>
</dbReference>
<sequence length="240" mass="26348">MLSDSCVSESEFRSSIPWSGEDMASSLLSPNPLMNPDRSSIRRKRKKKTDKQTENLQSFSTTQWRSEAQQQIYSSKLFRALQQVRLSGSSGDHSQASKRVHDAAGKALATAARGRSRWSRAIISSRLKLKKVARRNTTPKPPATSVITTTGSSRSQKNSKLNIARLEPKSLHVFHRKAKALGRLVPGCRKQPLQAVLEEAIDYIPALEMQVRAMSALLELLSANGSSSNGPTMDSHGGHG</sequence>
<organism evidence="7 8">
    <name type="scientific">Genlisea aurea</name>
    <dbReference type="NCBI Taxonomy" id="192259"/>
    <lineage>
        <taxon>Eukaryota</taxon>
        <taxon>Viridiplantae</taxon>
        <taxon>Streptophyta</taxon>
        <taxon>Embryophyta</taxon>
        <taxon>Tracheophyta</taxon>
        <taxon>Spermatophyta</taxon>
        <taxon>Magnoliopsida</taxon>
        <taxon>eudicotyledons</taxon>
        <taxon>Gunneridae</taxon>
        <taxon>Pentapetalae</taxon>
        <taxon>asterids</taxon>
        <taxon>lamiids</taxon>
        <taxon>Lamiales</taxon>
        <taxon>Lentibulariaceae</taxon>
        <taxon>Genlisea</taxon>
    </lineage>
</organism>
<keyword evidence="2" id="KW-0805">Transcription regulation</keyword>
<dbReference type="PANTHER" id="PTHR33124">
    <property type="entry name" value="TRANSCRIPTION FACTOR IBH1-LIKE 1"/>
    <property type="match status" value="1"/>
</dbReference>